<dbReference type="Pfam" id="PF01261">
    <property type="entry name" value="AP_endonuc_2"/>
    <property type="match status" value="1"/>
</dbReference>
<dbReference type="EMBL" id="BMHY01000006">
    <property type="protein sequence ID" value="GGG75238.1"/>
    <property type="molecule type" value="Genomic_DNA"/>
</dbReference>
<organism evidence="2 3">
    <name type="scientific">Paenibacillus radicis</name>
    <name type="common">ex Gao et al. 2016</name>
    <dbReference type="NCBI Taxonomy" id="1737354"/>
    <lineage>
        <taxon>Bacteria</taxon>
        <taxon>Bacillati</taxon>
        <taxon>Bacillota</taxon>
        <taxon>Bacilli</taxon>
        <taxon>Bacillales</taxon>
        <taxon>Paenibacillaceae</taxon>
        <taxon>Paenibacillus</taxon>
    </lineage>
</organism>
<protein>
    <submittedName>
        <fullName evidence="2">Sugar phosphate isomerase</fullName>
    </submittedName>
</protein>
<dbReference type="RefSeq" id="WP_188890425.1">
    <property type="nucleotide sequence ID" value="NZ_BMHY01000006.1"/>
</dbReference>
<dbReference type="Gene3D" id="3.20.20.150">
    <property type="entry name" value="Divalent-metal-dependent TIM barrel enzymes"/>
    <property type="match status" value="1"/>
</dbReference>
<gene>
    <name evidence="2" type="ORF">GCM10010918_34320</name>
</gene>
<dbReference type="PANTHER" id="PTHR12110">
    <property type="entry name" value="HYDROXYPYRUVATE ISOMERASE"/>
    <property type="match status" value="1"/>
</dbReference>
<dbReference type="GO" id="GO:0016853">
    <property type="term" value="F:isomerase activity"/>
    <property type="evidence" value="ECO:0007669"/>
    <property type="project" value="UniProtKB-KW"/>
</dbReference>
<dbReference type="Proteomes" id="UP000600247">
    <property type="component" value="Unassembled WGS sequence"/>
</dbReference>
<dbReference type="SUPFAM" id="SSF51658">
    <property type="entry name" value="Xylose isomerase-like"/>
    <property type="match status" value="1"/>
</dbReference>
<evidence type="ECO:0000313" key="2">
    <source>
        <dbReference type="EMBL" id="GGG75238.1"/>
    </source>
</evidence>
<evidence type="ECO:0000259" key="1">
    <source>
        <dbReference type="Pfam" id="PF01261"/>
    </source>
</evidence>
<dbReference type="InterPro" id="IPR036237">
    <property type="entry name" value="Xyl_isomerase-like_sf"/>
</dbReference>
<dbReference type="AlphaFoldDB" id="A0A917M3E3"/>
<keyword evidence="3" id="KW-1185">Reference proteome</keyword>
<dbReference type="InterPro" id="IPR013022">
    <property type="entry name" value="Xyl_isomerase-like_TIM-brl"/>
</dbReference>
<accession>A0A917M3E3</accession>
<sequence length="253" mass="28377">MSKITGAQLYTIRDFVKTPEEIDQSLRKIKEIGYTTIQASGMGPIPPEELAAIARSHGLQIVLTHMPYERFVNDLDGLIRDHHTLGCGLAGIGGLPAEYRNADGYVAFAAKFNAIAKELAQNGLKFSYHNHHFEFEKHNGKLGIETLLENTDPESFLFTLDTYWVQAGGADPSSWIRKMKGRIEAIHLKDMAIIDEKTIMAEVLEGNLEWPDIFQACEEADVKWYLVERDAGPTDAFESLSISYRNLKKAGFE</sequence>
<dbReference type="PANTHER" id="PTHR12110:SF41">
    <property type="entry name" value="INOSOSE DEHYDRATASE"/>
    <property type="match status" value="1"/>
</dbReference>
<feature type="domain" description="Xylose isomerase-like TIM barrel" evidence="1">
    <location>
        <begin position="26"/>
        <end position="233"/>
    </location>
</feature>
<evidence type="ECO:0000313" key="3">
    <source>
        <dbReference type="Proteomes" id="UP000600247"/>
    </source>
</evidence>
<reference evidence="2 3" key="1">
    <citation type="journal article" date="2014" name="Int. J. Syst. Evol. Microbiol.">
        <title>Complete genome sequence of Corynebacterium casei LMG S-19264T (=DSM 44701T), isolated from a smear-ripened cheese.</title>
        <authorList>
            <consortium name="US DOE Joint Genome Institute (JGI-PGF)"/>
            <person name="Walter F."/>
            <person name="Albersmeier A."/>
            <person name="Kalinowski J."/>
            <person name="Ruckert C."/>
        </authorList>
    </citation>
    <scope>NUCLEOTIDE SEQUENCE [LARGE SCALE GENOMIC DNA]</scope>
    <source>
        <strain evidence="2 3">CGMCC 1.15286</strain>
    </source>
</reference>
<name>A0A917M3E3_9BACL</name>
<keyword evidence="2" id="KW-0413">Isomerase</keyword>
<dbReference type="InterPro" id="IPR050312">
    <property type="entry name" value="IolE/XylAMocC-like"/>
</dbReference>
<proteinExistence type="predicted"/>
<comment type="caution">
    <text evidence="2">The sequence shown here is derived from an EMBL/GenBank/DDBJ whole genome shotgun (WGS) entry which is preliminary data.</text>
</comment>